<reference evidence="1" key="1">
    <citation type="submission" date="2020-05" db="EMBL/GenBank/DDBJ databases">
        <authorList>
            <person name="Chiriac C."/>
            <person name="Salcher M."/>
            <person name="Ghai R."/>
            <person name="Kavagutti S V."/>
        </authorList>
    </citation>
    <scope>NUCLEOTIDE SEQUENCE</scope>
</reference>
<evidence type="ECO:0000313" key="1">
    <source>
        <dbReference type="EMBL" id="CAB4201937.1"/>
    </source>
</evidence>
<sequence length="62" mass="6865">MENKYSKYLNASPKNISRIANIIKTGIGGLLASSIILENSSLALILLFVFFICDLAYEILKD</sequence>
<gene>
    <name evidence="1" type="ORF">UFOVP1361_5</name>
</gene>
<organism evidence="1">
    <name type="scientific">uncultured Caudovirales phage</name>
    <dbReference type="NCBI Taxonomy" id="2100421"/>
    <lineage>
        <taxon>Viruses</taxon>
        <taxon>Duplodnaviria</taxon>
        <taxon>Heunggongvirae</taxon>
        <taxon>Uroviricota</taxon>
        <taxon>Caudoviricetes</taxon>
        <taxon>Peduoviridae</taxon>
        <taxon>Maltschvirus</taxon>
        <taxon>Maltschvirus maltsch</taxon>
    </lineage>
</organism>
<dbReference type="EMBL" id="LR797308">
    <property type="protein sequence ID" value="CAB4201937.1"/>
    <property type="molecule type" value="Genomic_DNA"/>
</dbReference>
<accession>A0A6J5RUK5</accession>
<proteinExistence type="predicted"/>
<protein>
    <submittedName>
        <fullName evidence="1">Uncharacterized protein</fullName>
    </submittedName>
</protein>
<name>A0A6J5RUK5_9CAUD</name>